<evidence type="ECO:0000313" key="2">
    <source>
        <dbReference type="EMBL" id="SFH20437.1"/>
    </source>
</evidence>
<name>A0A1I2Y509_9GAMM</name>
<protein>
    <recommendedName>
        <fullName evidence="1">DUF6314 domain-containing protein</fullName>
    </recommendedName>
</protein>
<reference evidence="2 3" key="1">
    <citation type="submission" date="2016-10" db="EMBL/GenBank/DDBJ databases">
        <authorList>
            <person name="de Groot N.N."/>
        </authorList>
    </citation>
    <scope>NUCLEOTIDE SEQUENCE [LARGE SCALE GENOMIC DNA]</scope>
    <source>
        <strain evidence="2 3">CGMCC 1.6848</strain>
    </source>
</reference>
<evidence type="ECO:0000313" key="3">
    <source>
        <dbReference type="Proteomes" id="UP000199040"/>
    </source>
</evidence>
<dbReference type="EMBL" id="FOPY01000001">
    <property type="protein sequence ID" value="SFH20437.1"/>
    <property type="molecule type" value="Genomic_DNA"/>
</dbReference>
<gene>
    <name evidence="2" type="ORF">SAMN04487959_101220</name>
</gene>
<dbReference type="Pfam" id="PF19834">
    <property type="entry name" value="DUF6314"/>
    <property type="match status" value="1"/>
</dbReference>
<evidence type="ECO:0000259" key="1">
    <source>
        <dbReference type="Pfam" id="PF19834"/>
    </source>
</evidence>
<sequence>MEHPGDGSLRIHESGHFQLDAPAPSSGSVQRASTPRPIPFRNVFRWRFFDDRVSLAHERRGAEAAVWLFDLGVTQNANSVDLISLQPHQCIDDRYQARLTFTHDGFDLAWTITGPRKDEHIHYRYRTS</sequence>
<feature type="domain" description="DUF6314" evidence="1">
    <location>
        <begin position="36"/>
        <end position="126"/>
    </location>
</feature>
<organism evidence="2 3">
    <name type="scientific">Modicisalibacter xianhensis</name>
    <dbReference type="NCBI Taxonomy" id="442341"/>
    <lineage>
        <taxon>Bacteria</taxon>
        <taxon>Pseudomonadati</taxon>
        <taxon>Pseudomonadota</taxon>
        <taxon>Gammaproteobacteria</taxon>
        <taxon>Oceanospirillales</taxon>
        <taxon>Halomonadaceae</taxon>
        <taxon>Modicisalibacter</taxon>
    </lineage>
</organism>
<dbReference type="AlphaFoldDB" id="A0A1I2Y509"/>
<proteinExistence type="predicted"/>
<dbReference type="InterPro" id="IPR045632">
    <property type="entry name" value="DUF6314"/>
</dbReference>
<accession>A0A1I2Y509</accession>
<dbReference type="Proteomes" id="UP000199040">
    <property type="component" value="Unassembled WGS sequence"/>
</dbReference>
<keyword evidence="3" id="KW-1185">Reference proteome</keyword>